<accession>A0ABD1RW26</accession>
<keyword evidence="3" id="KW-1185">Reference proteome</keyword>
<dbReference type="EMBL" id="JBFOLK010000008">
    <property type="protein sequence ID" value="KAL2492621.1"/>
    <property type="molecule type" value="Genomic_DNA"/>
</dbReference>
<protein>
    <submittedName>
        <fullName evidence="2">RNase H domain-containing protein</fullName>
    </submittedName>
</protein>
<reference evidence="3" key="1">
    <citation type="submission" date="2024-07" db="EMBL/GenBank/DDBJ databases">
        <title>Two chromosome-level genome assemblies of Korean endemic species Abeliophyllum distichum and Forsythia ovata (Oleaceae).</title>
        <authorList>
            <person name="Jang H."/>
        </authorList>
    </citation>
    <scope>NUCLEOTIDE SEQUENCE [LARGE SCALE GENOMIC DNA]</scope>
</reference>
<dbReference type="AlphaFoldDB" id="A0ABD1RW26"/>
<dbReference type="InterPro" id="IPR002156">
    <property type="entry name" value="RNaseH_domain"/>
</dbReference>
<feature type="domain" description="RNase H type-1" evidence="1">
    <location>
        <begin position="164"/>
        <end position="241"/>
    </location>
</feature>
<evidence type="ECO:0000313" key="2">
    <source>
        <dbReference type="EMBL" id="KAL2492621.1"/>
    </source>
</evidence>
<proteinExistence type="predicted"/>
<evidence type="ECO:0000259" key="1">
    <source>
        <dbReference type="Pfam" id="PF13456"/>
    </source>
</evidence>
<dbReference type="InterPro" id="IPR052929">
    <property type="entry name" value="RNase_H-like_EbsB-rel"/>
</dbReference>
<gene>
    <name evidence="2" type="ORF">Adt_28249</name>
</gene>
<dbReference type="InterPro" id="IPR012337">
    <property type="entry name" value="RNaseH-like_sf"/>
</dbReference>
<dbReference type="SUPFAM" id="SSF53098">
    <property type="entry name" value="Ribonuclease H-like"/>
    <property type="match status" value="1"/>
</dbReference>
<organism evidence="2 3">
    <name type="scientific">Abeliophyllum distichum</name>
    <dbReference type="NCBI Taxonomy" id="126358"/>
    <lineage>
        <taxon>Eukaryota</taxon>
        <taxon>Viridiplantae</taxon>
        <taxon>Streptophyta</taxon>
        <taxon>Embryophyta</taxon>
        <taxon>Tracheophyta</taxon>
        <taxon>Spermatophyta</taxon>
        <taxon>Magnoliopsida</taxon>
        <taxon>eudicotyledons</taxon>
        <taxon>Gunneridae</taxon>
        <taxon>Pentapetalae</taxon>
        <taxon>asterids</taxon>
        <taxon>lamiids</taxon>
        <taxon>Lamiales</taxon>
        <taxon>Oleaceae</taxon>
        <taxon>Forsythieae</taxon>
        <taxon>Abeliophyllum</taxon>
    </lineage>
</organism>
<dbReference type="PANTHER" id="PTHR47074">
    <property type="entry name" value="BNAC02G40300D PROTEIN"/>
    <property type="match status" value="1"/>
</dbReference>
<dbReference type="PANTHER" id="PTHR47074:SF11">
    <property type="entry name" value="REVERSE TRANSCRIPTASE-LIKE PROTEIN"/>
    <property type="match status" value="1"/>
</dbReference>
<dbReference type="Proteomes" id="UP001604336">
    <property type="component" value="Unassembled WGS sequence"/>
</dbReference>
<dbReference type="Pfam" id="PF13456">
    <property type="entry name" value="RVT_3"/>
    <property type="match status" value="1"/>
</dbReference>
<sequence length="247" mass="28333">MDPRLESGMTLGFQTLIKIVTSEPNPRSEDYTVGQLIITDENNWDYNLLVDLFNEEDRRQIMQILLTRLGREDRMYWIHDKKGAYSVKSGYQLLIVDSFAIWINHNETVWKAKSFTVRKVVNSAKNFLQQWRDTNQPLPHTTTSSHRPEIDRWNPPPMDSFKLNTDAAIFEDQGKTGLGLVIRDDLGSFVAARVVPVQGIFDPFIAEALEVREALSWIKSKFPEVQTIEIDTLLVHSALQNDGVNNS</sequence>
<name>A0ABD1RW26_9LAMI</name>
<evidence type="ECO:0000313" key="3">
    <source>
        <dbReference type="Proteomes" id="UP001604336"/>
    </source>
</evidence>
<comment type="caution">
    <text evidence="2">The sequence shown here is derived from an EMBL/GenBank/DDBJ whole genome shotgun (WGS) entry which is preliminary data.</text>
</comment>